<proteinExistence type="predicted"/>
<feature type="compositionally biased region" description="Polar residues" evidence="1">
    <location>
        <begin position="52"/>
        <end position="65"/>
    </location>
</feature>
<evidence type="ECO:0000256" key="2">
    <source>
        <dbReference type="SAM" id="Phobius"/>
    </source>
</evidence>
<dbReference type="EMBL" id="QRNN01000016">
    <property type="protein sequence ID" value="RHK48928.1"/>
    <property type="molecule type" value="Genomic_DNA"/>
</dbReference>
<keyword evidence="2" id="KW-1133">Transmembrane helix</keyword>
<dbReference type="Proteomes" id="UP000284562">
    <property type="component" value="Unassembled WGS sequence"/>
</dbReference>
<evidence type="ECO:0000256" key="1">
    <source>
        <dbReference type="SAM" id="MobiDB-lite"/>
    </source>
</evidence>
<sequence length="273" mass="31486">MTDEEKKEFEEFLQWKAEKKKKEEEEKREQEKLEKLAEQAKQERLDAEQAKAKQQATNPSTPNKWTNEKSEHDKFVSKALFFVCSIMIVAFAIILARKENDPYKSPATVAKENIQKKDSIDSIIAAQTEKEEKAAYKERVRLDSIRKANRIDQVKHSVKILKAYLSSPNSAGGVDAHLVWKNVSKKTIKYLTWRGYPINAVGDAVECEIRGVSERGGKVTGPIKPGTTYGYNYYWECLWYNYSAKKLVLTGINIEYMDGSTMRINQNELKYIR</sequence>
<protein>
    <submittedName>
        <fullName evidence="3">Uncharacterized protein</fullName>
    </submittedName>
</protein>
<feature type="region of interest" description="Disordered" evidence="1">
    <location>
        <begin position="18"/>
        <end position="69"/>
    </location>
</feature>
<comment type="caution">
    <text evidence="3">The sequence shown here is derived from an EMBL/GenBank/DDBJ whole genome shotgun (WGS) entry which is preliminary data.</text>
</comment>
<evidence type="ECO:0000313" key="4">
    <source>
        <dbReference type="Proteomes" id="UP000284562"/>
    </source>
</evidence>
<reference evidence="3 4" key="1">
    <citation type="submission" date="2018-08" db="EMBL/GenBank/DDBJ databases">
        <title>A genome reference for cultivated species of the human gut microbiota.</title>
        <authorList>
            <person name="Zou Y."/>
            <person name="Xue W."/>
            <person name="Luo G."/>
        </authorList>
    </citation>
    <scope>NUCLEOTIDE SEQUENCE [LARGE SCALE GENOMIC DNA]</scope>
    <source>
        <strain evidence="3 4">AF43-2</strain>
    </source>
</reference>
<evidence type="ECO:0000313" key="3">
    <source>
        <dbReference type="EMBL" id="RHK48928.1"/>
    </source>
</evidence>
<accession>A0AA92V5Z7</accession>
<name>A0AA92V5Z7_9BACT</name>
<feature type="compositionally biased region" description="Basic and acidic residues" evidence="1">
    <location>
        <begin position="18"/>
        <end position="51"/>
    </location>
</feature>
<keyword evidence="2" id="KW-0812">Transmembrane</keyword>
<keyword evidence="2" id="KW-0472">Membrane</keyword>
<feature type="transmembrane region" description="Helical" evidence="2">
    <location>
        <begin position="75"/>
        <end position="96"/>
    </location>
</feature>
<gene>
    <name evidence="3" type="ORF">DW064_05930</name>
</gene>
<organism evidence="3 4">
    <name type="scientific">Segatella copri</name>
    <dbReference type="NCBI Taxonomy" id="165179"/>
    <lineage>
        <taxon>Bacteria</taxon>
        <taxon>Pseudomonadati</taxon>
        <taxon>Bacteroidota</taxon>
        <taxon>Bacteroidia</taxon>
        <taxon>Bacteroidales</taxon>
        <taxon>Prevotellaceae</taxon>
        <taxon>Segatella</taxon>
    </lineage>
</organism>
<dbReference type="AlphaFoldDB" id="A0AA92V5Z7"/>